<evidence type="ECO:0000256" key="7">
    <source>
        <dbReference type="ARBA" id="ARBA00023136"/>
    </source>
</evidence>
<keyword evidence="5 9" id="KW-0812">Transmembrane</keyword>
<evidence type="ECO:0000256" key="6">
    <source>
        <dbReference type="ARBA" id="ARBA00022989"/>
    </source>
</evidence>
<evidence type="ECO:0000256" key="8">
    <source>
        <dbReference type="SAM" id="MobiDB-lite"/>
    </source>
</evidence>
<feature type="transmembrane region" description="Helical" evidence="9">
    <location>
        <begin position="12"/>
        <end position="33"/>
    </location>
</feature>
<proteinExistence type="inferred from homology"/>
<evidence type="ECO:0000256" key="1">
    <source>
        <dbReference type="ARBA" id="ARBA00004651"/>
    </source>
</evidence>
<evidence type="ECO:0000256" key="4">
    <source>
        <dbReference type="ARBA" id="ARBA00022475"/>
    </source>
</evidence>
<feature type="transmembrane region" description="Helical" evidence="9">
    <location>
        <begin position="305"/>
        <end position="332"/>
    </location>
</feature>
<dbReference type="EMBL" id="CP074405">
    <property type="protein sequence ID" value="QVI64386.1"/>
    <property type="molecule type" value="Genomic_DNA"/>
</dbReference>
<feature type="transmembrane region" description="Helical" evidence="9">
    <location>
        <begin position="268"/>
        <end position="285"/>
    </location>
</feature>
<evidence type="ECO:0000256" key="3">
    <source>
        <dbReference type="ARBA" id="ARBA00022448"/>
    </source>
</evidence>
<feature type="transmembrane region" description="Helical" evidence="9">
    <location>
        <begin position="73"/>
        <end position="94"/>
    </location>
</feature>
<name>A0ABX8DAW8_9CELL</name>
<evidence type="ECO:0000256" key="2">
    <source>
        <dbReference type="ARBA" id="ARBA00009773"/>
    </source>
</evidence>
<keyword evidence="11" id="KW-1185">Reference proteome</keyword>
<evidence type="ECO:0000313" key="11">
    <source>
        <dbReference type="Proteomes" id="UP000677804"/>
    </source>
</evidence>
<evidence type="ECO:0000256" key="5">
    <source>
        <dbReference type="ARBA" id="ARBA00022692"/>
    </source>
</evidence>
<comment type="subcellular location">
    <subcellularLocation>
        <location evidence="1">Cell membrane</location>
        <topology evidence="1">Multi-pass membrane protein</topology>
    </subcellularLocation>
</comment>
<dbReference type="PANTHER" id="PTHR21716">
    <property type="entry name" value="TRANSMEMBRANE PROTEIN"/>
    <property type="match status" value="1"/>
</dbReference>
<feature type="region of interest" description="Disordered" evidence="8">
    <location>
        <begin position="351"/>
        <end position="393"/>
    </location>
</feature>
<feature type="compositionally biased region" description="Basic and acidic residues" evidence="8">
    <location>
        <begin position="367"/>
        <end position="393"/>
    </location>
</feature>
<keyword evidence="3" id="KW-0813">Transport</keyword>
<feature type="transmembrane region" description="Helical" evidence="9">
    <location>
        <begin position="211"/>
        <end position="230"/>
    </location>
</feature>
<feature type="transmembrane region" description="Helical" evidence="9">
    <location>
        <begin position="39"/>
        <end position="61"/>
    </location>
</feature>
<feature type="transmembrane region" description="Helical" evidence="9">
    <location>
        <begin position="236"/>
        <end position="256"/>
    </location>
</feature>
<dbReference type="PANTHER" id="PTHR21716:SF53">
    <property type="entry name" value="PERMEASE PERM-RELATED"/>
    <property type="match status" value="1"/>
</dbReference>
<accession>A0ABX8DAW8</accession>
<protein>
    <submittedName>
        <fullName evidence="10">AI-2E family transporter</fullName>
    </submittedName>
</protein>
<feature type="transmembrane region" description="Helical" evidence="9">
    <location>
        <begin position="145"/>
        <end position="170"/>
    </location>
</feature>
<dbReference type="Pfam" id="PF01594">
    <property type="entry name" value="AI-2E_transport"/>
    <property type="match status" value="1"/>
</dbReference>
<gene>
    <name evidence="10" type="ORF">KG103_17820</name>
</gene>
<comment type="similarity">
    <text evidence="2">Belongs to the autoinducer-2 exporter (AI-2E) (TC 2.A.86) family.</text>
</comment>
<keyword evidence="4" id="KW-1003">Cell membrane</keyword>
<reference evidence="10 11" key="1">
    <citation type="submission" date="2021-05" db="EMBL/GenBank/DDBJ databases">
        <title>Novel species in genus Cellulomonas.</title>
        <authorList>
            <person name="Zhang G."/>
        </authorList>
    </citation>
    <scope>NUCLEOTIDE SEQUENCE [LARGE SCALE GENOMIC DNA]</scope>
    <source>
        <strain evidence="11">zg-ZUI222</strain>
    </source>
</reference>
<evidence type="ECO:0000313" key="10">
    <source>
        <dbReference type="EMBL" id="QVI64386.1"/>
    </source>
</evidence>
<organism evidence="10 11">
    <name type="scientific">Cellulomonas wangleii</name>
    <dbReference type="NCBI Taxonomy" id="2816956"/>
    <lineage>
        <taxon>Bacteria</taxon>
        <taxon>Bacillati</taxon>
        <taxon>Actinomycetota</taxon>
        <taxon>Actinomycetes</taxon>
        <taxon>Micrococcales</taxon>
        <taxon>Cellulomonadaceae</taxon>
        <taxon>Cellulomonas</taxon>
    </lineage>
</organism>
<evidence type="ECO:0000256" key="9">
    <source>
        <dbReference type="SAM" id="Phobius"/>
    </source>
</evidence>
<dbReference type="Proteomes" id="UP000677804">
    <property type="component" value="Chromosome"/>
</dbReference>
<keyword evidence="6 9" id="KW-1133">Transmembrane helix</keyword>
<sequence length="393" mass="41896">MQHDARRPPRWWGKGLAMAVVAVFVGIFAWDAIGALQSLLVNLLIAFFVALALEPIVVWLVRHGWKRGGAAAFALLGGLAVVLVVTALFGNLFVQQLVQLVGNVPDLYTSAQEMVQERFDVEVPDVAELLRQGAEEWGTEVASGALLVGSTIVGGVFAALTILLVTYYLLAAGPRFRASICRWLTPNRQQEVLRLWEVTQVKVSDFLNTRIVLAAIATVATFAFLAILGTPYSLPLALFTGVVSQFVPTIGTYIGGALPVAVALTSQGVPQALGVLAFILAYQQVENLWLAPKVSARALEMNPAVSFVVVLAFGAVFGALGAFLALPIAATIQAVANTYVQRHELVHSHMLHDPGEASGEDPGGDDDPSRGRGDADKARAAAREVDERRANGA</sequence>
<keyword evidence="7 9" id="KW-0472">Membrane</keyword>
<dbReference type="InterPro" id="IPR002549">
    <property type="entry name" value="AI-2E-like"/>
</dbReference>